<accession>A0A2J6SSG7</accession>
<sequence>MLCSDLLIELEKPLSSSTPHLPEKQCQVVKKEYHEFLASTVQFLHEVQERQMLWHWGPYSPVFNALVWMQGLWASRQANNQNRSFIEQQMGLYSATGCFGKSQEVLRRDVELVEYMNDLIDTFN</sequence>
<protein>
    <submittedName>
        <fullName evidence="1">Uncharacterized protein</fullName>
    </submittedName>
</protein>
<dbReference type="EMBL" id="KZ613871">
    <property type="protein sequence ID" value="PMD53726.1"/>
    <property type="molecule type" value="Genomic_DNA"/>
</dbReference>
<dbReference type="RefSeq" id="XP_024730630.1">
    <property type="nucleotide sequence ID" value="XM_024881420.1"/>
</dbReference>
<organism evidence="1 2">
    <name type="scientific">Hyaloscypha bicolor E</name>
    <dbReference type="NCBI Taxonomy" id="1095630"/>
    <lineage>
        <taxon>Eukaryota</taxon>
        <taxon>Fungi</taxon>
        <taxon>Dikarya</taxon>
        <taxon>Ascomycota</taxon>
        <taxon>Pezizomycotina</taxon>
        <taxon>Leotiomycetes</taxon>
        <taxon>Helotiales</taxon>
        <taxon>Hyaloscyphaceae</taxon>
        <taxon>Hyaloscypha</taxon>
        <taxon>Hyaloscypha bicolor</taxon>
    </lineage>
</organism>
<evidence type="ECO:0000313" key="2">
    <source>
        <dbReference type="Proteomes" id="UP000235371"/>
    </source>
</evidence>
<proteinExistence type="predicted"/>
<gene>
    <name evidence="1" type="ORF">K444DRAFT_618913</name>
</gene>
<dbReference type="OrthoDB" id="3543282at2759"/>
<dbReference type="Proteomes" id="UP000235371">
    <property type="component" value="Unassembled WGS sequence"/>
</dbReference>
<name>A0A2J6SSG7_9HELO</name>
<keyword evidence="2" id="KW-1185">Reference proteome</keyword>
<evidence type="ECO:0000313" key="1">
    <source>
        <dbReference type="EMBL" id="PMD53726.1"/>
    </source>
</evidence>
<dbReference type="AlphaFoldDB" id="A0A2J6SSG7"/>
<dbReference type="GeneID" id="36589497"/>
<dbReference type="InParanoid" id="A0A2J6SSG7"/>
<reference evidence="1 2" key="1">
    <citation type="submission" date="2016-04" db="EMBL/GenBank/DDBJ databases">
        <title>A degradative enzymes factory behind the ericoid mycorrhizal symbiosis.</title>
        <authorList>
            <consortium name="DOE Joint Genome Institute"/>
            <person name="Martino E."/>
            <person name="Morin E."/>
            <person name="Grelet G."/>
            <person name="Kuo A."/>
            <person name="Kohler A."/>
            <person name="Daghino S."/>
            <person name="Barry K."/>
            <person name="Choi C."/>
            <person name="Cichocki N."/>
            <person name="Clum A."/>
            <person name="Copeland A."/>
            <person name="Hainaut M."/>
            <person name="Haridas S."/>
            <person name="Labutti K."/>
            <person name="Lindquist E."/>
            <person name="Lipzen A."/>
            <person name="Khouja H.-R."/>
            <person name="Murat C."/>
            <person name="Ohm R."/>
            <person name="Olson A."/>
            <person name="Spatafora J."/>
            <person name="Veneault-Fourrey C."/>
            <person name="Henrissat B."/>
            <person name="Grigoriev I."/>
            <person name="Martin F."/>
            <person name="Perotto S."/>
        </authorList>
    </citation>
    <scope>NUCLEOTIDE SEQUENCE [LARGE SCALE GENOMIC DNA]</scope>
    <source>
        <strain evidence="1 2">E</strain>
    </source>
</reference>